<gene>
    <name evidence="4" type="ORF">FSB_LOCUS19353</name>
</gene>
<dbReference type="InterPro" id="IPR005162">
    <property type="entry name" value="Retrotrans_gag_dom"/>
</dbReference>
<dbReference type="GO" id="GO:0003676">
    <property type="term" value="F:nucleic acid binding"/>
    <property type="evidence" value="ECO:0007669"/>
    <property type="project" value="InterPro"/>
</dbReference>
<dbReference type="EMBL" id="OIVN01001225">
    <property type="protein sequence ID" value="SPC91471.1"/>
    <property type="molecule type" value="Genomic_DNA"/>
</dbReference>
<dbReference type="Pfam" id="PF03732">
    <property type="entry name" value="Retrotrans_gag"/>
    <property type="match status" value="1"/>
</dbReference>
<reference evidence="4" key="1">
    <citation type="submission" date="2018-02" db="EMBL/GenBank/DDBJ databases">
        <authorList>
            <person name="Cohen D.B."/>
            <person name="Kent A.D."/>
        </authorList>
    </citation>
    <scope>NUCLEOTIDE SEQUENCE</scope>
</reference>
<evidence type="ECO:0000313" key="4">
    <source>
        <dbReference type="EMBL" id="SPC91471.1"/>
    </source>
</evidence>
<dbReference type="InterPro" id="IPR001878">
    <property type="entry name" value="Znf_CCHC"/>
</dbReference>
<keyword evidence="1" id="KW-0479">Metal-binding</keyword>
<evidence type="ECO:0000256" key="1">
    <source>
        <dbReference type="PROSITE-ProRule" id="PRU00047"/>
    </source>
</evidence>
<dbReference type="InterPro" id="IPR036875">
    <property type="entry name" value="Znf_CCHC_sf"/>
</dbReference>
<dbReference type="SMART" id="SM00343">
    <property type="entry name" value="ZnF_C2HC"/>
    <property type="match status" value="1"/>
</dbReference>
<dbReference type="PROSITE" id="PS50158">
    <property type="entry name" value="ZF_CCHC"/>
    <property type="match status" value="1"/>
</dbReference>
<name>A0A2N9FWZ7_FAGSY</name>
<proteinExistence type="predicted"/>
<feature type="region of interest" description="Disordered" evidence="2">
    <location>
        <begin position="1"/>
        <end position="36"/>
    </location>
</feature>
<dbReference type="Pfam" id="PF00098">
    <property type="entry name" value="zf-CCHC"/>
    <property type="match status" value="1"/>
</dbReference>
<organism evidence="4">
    <name type="scientific">Fagus sylvatica</name>
    <name type="common">Beechnut</name>
    <dbReference type="NCBI Taxonomy" id="28930"/>
    <lineage>
        <taxon>Eukaryota</taxon>
        <taxon>Viridiplantae</taxon>
        <taxon>Streptophyta</taxon>
        <taxon>Embryophyta</taxon>
        <taxon>Tracheophyta</taxon>
        <taxon>Spermatophyta</taxon>
        <taxon>Magnoliopsida</taxon>
        <taxon>eudicotyledons</taxon>
        <taxon>Gunneridae</taxon>
        <taxon>Pentapetalae</taxon>
        <taxon>rosids</taxon>
        <taxon>fabids</taxon>
        <taxon>Fagales</taxon>
        <taxon>Fagaceae</taxon>
        <taxon>Fagus</taxon>
    </lineage>
</organism>
<dbReference type="AlphaFoldDB" id="A0A2N9FWZ7"/>
<keyword evidence="1" id="KW-0862">Zinc</keyword>
<evidence type="ECO:0000256" key="2">
    <source>
        <dbReference type="SAM" id="MobiDB-lite"/>
    </source>
</evidence>
<accession>A0A2N9FWZ7</accession>
<protein>
    <recommendedName>
        <fullName evidence="3">CCHC-type domain-containing protein</fullName>
    </recommendedName>
</protein>
<feature type="region of interest" description="Disordered" evidence="2">
    <location>
        <begin position="61"/>
        <end position="93"/>
    </location>
</feature>
<dbReference type="PANTHER" id="PTHR35046">
    <property type="entry name" value="ZINC KNUCKLE (CCHC-TYPE) FAMILY PROTEIN"/>
    <property type="match status" value="1"/>
</dbReference>
<feature type="domain" description="CCHC-type" evidence="3">
    <location>
        <begin position="262"/>
        <end position="278"/>
    </location>
</feature>
<dbReference type="GO" id="GO:0008270">
    <property type="term" value="F:zinc ion binding"/>
    <property type="evidence" value="ECO:0007669"/>
    <property type="project" value="UniProtKB-KW"/>
</dbReference>
<dbReference type="PANTHER" id="PTHR35046:SF18">
    <property type="entry name" value="RNA-DIRECTED DNA POLYMERASE"/>
    <property type="match status" value="1"/>
</dbReference>
<dbReference type="Gene3D" id="2.40.70.10">
    <property type="entry name" value="Acid Proteases"/>
    <property type="match status" value="1"/>
</dbReference>
<sequence length="476" mass="54453">MAPTERLRKDKHKKTVPELEIQDGQEMVPKQQPARDPEIEALRRQVAALTEAMTRYQLNVHANGSNSGENHYDNPFGRPPRTERVPVREQQHIPAKEEPKWEINFKAELLEFHGSLNPDEFTDWIHTDERVFDYQDEAKLQEQFLPFNSTQSLYKSLHNLRQTGSVEEYAESFYQLIARVDLNESEKQLVALFISGLKIHIQDVLCLHTCWTVSEAFNRALLIEKQKSRREMEMGSNMASTSNAASHASKAAAKNQTGMVFKCFKCGEAGHKAADCKKPMLSQGKTLMIDDCEDQEDDNQPVYDMETGAEIRGDEQEEEGMALMMKKTLLEPEKEEEKDWVRSRIFHSSCNIGGKVCSLIIDGGSCENVIAQEVVDKLVLKTQDHPQPYKLSWLKIGNAIEVTKQCLVLFSISKKFEDQVLCDVVQINVCHLLLGRPWQYDRGTCHDGKRNTYSLKQDGKLITLLPMRKKVFSKVH</sequence>
<feature type="compositionally biased region" description="Basic and acidic residues" evidence="2">
    <location>
        <begin position="80"/>
        <end position="93"/>
    </location>
</feature>
<keyword evidence="1" id="KW-0863">Zinc-finger</keyword>
<dbReference type="InterPro" id="IPR021109">
    <property type="entry name" value="Peptidase_aspartic_dom_sf"/>
</dbReference>
<dbReference type="CDD" id="cd00303">
    <property type="entry name" value="retropepsin_like"/>
    <property type="match status" value="1"/>
</dbReference>
<dbReference type="SUPFAM" id="SSF57756">
    <property type="entry name" value="Retrovirus zinc finger-like domains"/>
    <property type="match status" value="1"/>
</dbReference>
<evidence type="ECO:0000259" key="3">
    <source>
        <dbReference type="PROSITE" id="PS50158"/>
    </source>
</evidence>